<keyword evidence="2" id="KW-1185">Reference proteome</keyword>
<proteinExistence type="predicted"/>
<comment type="caution">
    <text evidence="1">The sequence shown here is derived from an EMBL/GenBank/DDBJ whole genome shotgun (WGS) entry which is preliminary data.</text>
</comment>
<evidence type="ECO:0000313" key="1">
    <source>
        <dbReference type="EMBL" id="GBN18159.1"/>
    </source>
</evidence>
<name>A0A4Y2LUJ1_ARAVE</name>
<sequence length="55" mass="6544">YERKCSVMLLCNEVADGQDTCELSRRSRRPKYFGTKPPPQCLPIHLYLVWIVEFR</sequence>
<protein>
    <submittedName>
        <fullName evidence="1">Uncharacterized protein</fullName>
    </submittedName>
</protein>
<organism evidence="1 2">
    <name type="scientific">Araneus ventricosus</name>
    <name type="common">Orbweaver spider</name>
    <name type="synonym">Epeira ventricosa</name>
    <dbReference type="NCBI Taxonomy" id="182803"/>
    <lineage>
        <taxon>Eukaryota</taxon>
        <taxon>Metazoa</taxon>
        <taxon>Ecdysozoa</taxon>
        <taxon>Arthropoda</taxon>
        <taxon>Chelicerata</taxon>
        <taxon>Arachnida</taxon>
        <taxon>Araneae</taxon>
        <taxon>Araneomorphae</taxon>
        <taxon>Entelegynae</taxon>
        <taxon>Araneoidea</taxon>
        <taxon>Araneidae</taxon>
        <taxon>Araneus</taxon>
    </lineage>
</organism>
<feature type="non-terminal residue" evidence="1">
    <location>
        <position position="1"/>
    </location>
</feature>
<dbReference type="EMBL" id="BGPR01120270">
    <property type="protein sequence ID" value="GBN18159.1"/>
    <property type="molecule type" value="Genomic_DNA"/>
</dbReference>
<dbReference type="AlphaFoldDB" id="A0A4Y2LUJ1"/>
<accession>A0A4Y2LUJ1</accession>
<reference evidence="1 2" key="1">
    <citation type="journal article" date="2019" name="Sci. Rep.">
        <title>Orb-weaving spider Araneus ventricosus genome elucidates the spidroin gene catalogue.</title>
        <authorList>
            <person name="Kono N."/>
            <person name="Nakamura H."/>
            <person name="Ohtoshi R."/>
            <person name="Moran D.A.P."/>
            <person name="Shinohara A."/>
            <person name="Yoshida Y."/>
            <person name="Fujiwara M."/>
            <person name="Mori M."/>
            <person name="Tomita M."/>
            <person name="Arakawa K."/>
        </authorList>
    </citation>
    <scope>NUCLEOTIDE SEQUENCE [LARGE SCALE GENOMIC DNA]</scope>
</reference>
<evidence type="ECO:0000313" key="2">
    <source>
        <dbReference type="Proteomes" id="UP000499080"/>
    </source>
</evidence>
<dbReference type="Proteomes" id="UP000499080">
    <property type="component" value="Unassembled WGS sequence"/>
</dbReference>
<gene>
    <name evidence="1" type="ORF">AVEN_18919_1</name>
</gene>